<comment type="caution">
    <text evidence="2">The sequence shown here is derived from an EMBL/GenBank/DDBJ whole genome shotgun (WGS) entry which is preliminary data.</text>
</comment>
<name>A0A9P4JUA4_9PLEO</name>
<feature type="compositionally biased region" description="Polar residues" evidence="1">
    <location>
        <begin position="24"/>
        <end position="35"/>
    </location>
</feature>
<feature type="region of interest" description="Disordered" evidence="1">
    <location>
        <begin position="1"/>
        <end position="111"/>
    </location>
</feature>
<dbReference type="AlphaFoldDB" id="A0A9P4JUA4"/>
<dbReference type="EMBL" id="ML993855">
    <property type="protein sequence ID" value="KAF2205442.1"/>
    <property type="molecule type" value="Genomic_DNA"/>
</dbReference>
<evidence type="ECO:0000256" key="1">
    <source>
        <dbReference type="SAM" id="MobiDB-lite"/>
    </source>
</evidence>
<evidence type="ECO:0000313" key="2">
    <source>
        <dbReference type="EMBL" id="KAF2205442.1"/>
    </source>
</evidence>
<reference evidence="2" key="1">
    <citation type="journal article" date="2020" name="Stud. Mycol.">
        <title>101 Dothideomycetes genomes: a test case for predicting lifestyles and emergence of pathogens.</title>
        <authorList>
            <person name="Haridas S."/>
            <person name="Albert R."/>
            <person name="Binder M."/>
            <person name="Bloem J."/>
            <person name="Labutti K."/>
            <person name="Salamov A."/>
            <person name="Andreopoulos B."/>
            <person name="Baker S."/>
            <person name="Barry K."/>
            <person name="Bills G."/>
            <person name="Bluhm B."/>
            <person name="Cannon C."/>
            <person name="Castanera R."/>
            <person name="Culley D."/>
            <person name="Daum C."/>
            <person name="Ezra D."/>
            <person name="Gonzalez J."/>
            <person name="Henrissat B."/>
            <person name="Kuo A."/>
            <person name="Liang C."/>
            <person name="Lipzen A."/>
            <person name="Lutzoni F."/>
            <person name="Magnuson J."/>
            <person name="Mondo S."/>
            <person name="Nolan M."/>
            <person name="Ohm R."/>
            <person name="Pangilinan J."/>
            <person name="Park H.-J."/>
            <person name="Ramirez L."/>
            <person name="Alfaro M."/>
            <person name="Sun H."/>
            <person name="Tritt A."/>
            <person name="Yoshinaga Y."/>
            <person name="Zwiers L.-H."/>
            <person name="Turgeon B."/>
            <person name="Goodwin S."/>
            <person name="Spatafora J."/>
            <person name="Crous P."/>
            <person name="Grigoriev I."/>
        </authorList>
    </citation>
    <scope>NUCLEOTIDE SEQUENCE</scope>
    <source>
        <strain evidence="2">ATCC 74209</strain>
    </source>
</reference>
<gene>
    <name evidence="2" type="ORF">GQ43DRAFT_428040</name>
</gene>
<accession>A0A9P4JUA4</accession>
<protein>
    <submittedName>
        <fullName evidence="2">Uncharacterized protein</fullName>
    </submittedName>
</protein>
<organism evidence="2 3">
    <name type="scientific">Delitschia confertaspora ATCC 74209</name>
    <dbReference type="NCBI Taxonomy" id="1513339"/>
    <lineage>
        <taxon>Eukaryota</taxon>
        <taxon>Fungi</taxon>
        <taxon>Dikarya</taxon>
        <taxon>Ascomycota</taxon>
        <taxon>Pezizomycotina</taxon>
        <taxon>Dothideomycetes</taxon>
        <taxon>Pleosporomycetidae</taxon>
        <taxon>Pleosporales</taxon>
        <taxon>Delitschiaceae</taxon>
        <taxon>Delitschia</taxon>
    </lineage>
</organism>
<sequence>MVTSSIPFHSAPQPHLAGKEISVTERTSQTHAQVQHTKKGQSALEQSQNGNGFVVETGDYGNNRGAEAQTPRSLPELVTEPTSPNEDKHNDHAEEEEVVTASKPPPSNQEAISAAREFVSLGIGIDAVRNGVYVVEILASYQRGIKVSEEA</sequence>
<dbReference type="Proteomes" id="UP000799536">
    <property type="component" value="Unassembled WGS sequence"/>
</dbReference>
<proteinExistence type="predicted"/>
<keyword evidence="3" id="KW-1185">Reference proteome</keyword>
<evidence type="ECO:0000313" key="3">
    <source>
        <dbReference type="Proteomes" id="UP000799536"/>
    </source>
</evidence>